<dbReference type="PANTHER" id="PTHR34454">
    <property type="entry name" value="TUNICAMYCIN INDUCED PROTEIN"/>
    <property type="match status" value="1"/>
</dbReference>
<comment type="caution">
    <text evidence="3">The sequence shown here is derived from an EMBL/GenBank/DDBJ whole genome shotgun (WGS) entry which is preliminary data.</text>
</comment>
<dbReference type="InterPro" id="IPR053283">
    <property type="entry name" value="TUNICAMYCIN_INDUCED_1"/>
</dbReference>
<name>A0A2G9HEY5_9LAMI</name>
<sequence length="421" mass="47850">MFHNTAMLSRISALLLVLKIQTLSLVSSSITPPPPRFNLSHFLPPKVTAFTELGIPPQPPHLLQGVLDAIASKEKWELDDIRVSEVEIKKVKYGSVQRHEFQVRVGKSVIVFKTYEGTLEWKKLAVMRKNGTANFEDLVREIGSKAVIDSFKIEGPFDLRVAGDDDQLSLMLPFNTTHSGLRRISVGEGITVEVQGAEEISMFCPSDRHRPLYGISTYRKWAEVGSIWPALCMALPAIRILGSASIVAYRSQRPAAFIRTVSSSRDAIELLPDNCYVWPNYEKPRHSFSYSNLRILFLERVLRSLLNKKTNPNAYLGTQKTRIIASTVFRFQLELERDVRSNDTYWSTLAGWRTRPLIERVWFEVIARIEGDFLKPLVIKKVRPLNDVDTFAWSSLLSNLSFTKLPSVLVHPEALTLDVKW</sequence>
<dbReference type="EMBL" id="NKXS01001957">
    <property type="protein sequence ID" value="PIN16081.1"/>
    <property type="molecule type" value="Genomic_DNA"/>
</dbReference>
<dbReference type="OrthoDB" id="308440at2759"/>
<gene>
    <name evidence="3" type="ORF">CDL12_11272</name>
    <name evidence="2" type="ORF">CDL12_16725</name>
</gene>
<dbReference type="STRING" id="429701.A0A2G9HEY5"/>
<reference evidence="3" key="3">
    <citation type="journal article" date="2018" name="Gigascience">
        <title>Genome assembly of the pink ipe (Handroanthus impetiginosus, Bignoniaceae), a highly-valued ecologically keystone neotropical timber forest tree.</title>
        <authorList>
            <person name="Silva-Junior O.B."/>
            <person name="Novaes E."/>
            <person name="Grattapaglia D."/>
            <person name="Collevatti R.G."/>
        </authorList>
    </citation>
    <scope>NUCLEOTIDE SEQUENCE [LARGE SCALE GENOMIC DNA]</scope>
    <source>
        <strain evidence="3">UFG-1</strain>
        <tissue evidence="3">Leaf</tissue>
    </source>
</reference>
<reference evidence="4" key="2">
    <citation type="journal article" date="2018" name="Gigascience">
        <title>Genome assembly of the Pink Ipe (Handroanthus impetiginosus, Bignoniaceae), a highly valued, ecologically keystone Neotropical timber forest tree.</title>
        <authorList>
            <person name="Silva-Junior O.B."/>
            <person name="Grattapaglia D."/>
            <person name="Novaes E."/>
            <person name="Collevatti R.G."/>
        </authorList>
    </citation>
    <scope>NUCLEOTIDE SEQUENCE [LARGE SCALE GENOMIC DNA]</scope>
    <source>
        <strain evidence="4">cv. UFG-1</strain>
    </source>
</reference>
<reference evidence="3" key="1">
    <citation type="submission" date="2017-07" db="EMBL/GenBank/DDBJ databases">
        <authorList>
            <person name="Sun Z.S."/>
            <person name="Albrecht U."/>
            <person name="Echele G."/>
            <person name="Lee C.C."/>
        </authorList>
    </citation>
    <scope>NUCLEOTIDE SEQUENCE</scope>
    <source>
        <strain evidence="3">UFG-1</strain>
        <tissue evidence="3">Leaf</tissue>
    </source>
</reference>
<feature type="signal peptide" evidence="1">
    <location>
        <begin position="1"/>
        <end position="28"/>
    </location>
</feature>
<feature type="chain" id="PRO_5015080118" evidence="1">
    <location>
        <begin position="29"/>
        <end position="421"/>
    </location>
</feature>
<evidence type="ECO:0000256" key="1">
    <source>
        <dbReference type="SAM" id="SignalP"/>
    </source>
</evidence>
<organism evidence="3 4">
    <name type="scientific">Handroanthus impetiginosus</name>
    <dbReference type="NCBI Taxonomy" id="429701"/>
    <lineage>
        <taxon>Eukaryota</taxon>
        <taxon>Viridiplantae</taxon>
        <taxon>Streptophyta</taxon>
        <taxon>Embryophyta</taxon>
        <taxon>Tracheophyta</taxon>
        <taxon>Spermatophyta</taxon>
        <taxon>Magnoliopsida</taxon>
        <taxon>eudicotyledons</taxon>
        <taxon>Gunneridae</taxon>
        <taxon>Pentapetalae</taxon>
        <taxon>asterids</taxon>
        <taxon>lamiids</taxon>
        <taxon>Lamiales</taxon>
        <taxon>Bignoniaceae</taxon>
        <taxon>Crescentiina</taxon>
        <taxon>Tabebuia alliance</taxon>
        <taxon>Handroanthus</taxon>
    </lineage>
</organism>
<dbReference type="PANTHER" id="PTHR34454:SF3">
    <property type="entry name" value="PEPTIDASE I, PUTATIVE-RELATED"/>
    <property type="match status" value="1"/>
</dbReference>
<accession>A0A2G9HEY5</accession>
<dbReference type="Proteomes" id="UP000231279">
    <property type="component" value="Unassembled WGS sequence"/>
</dbReference>
<protein>
    <submittedName>
        <fullName evidence="3">Uncharacterized protein</fullName>
    </submittedName>
</protein>
<keyword evidence="1" id="KW-0732">Signal</keyword>
<proteinExistence type="predicted"/>
<evidence type="ECO:0000313" key="4">
    <source>
        <dbReference type="Proteomes" id="UP000231279"/>
    </source>
</evidence>
<evidence type="ECO:0000313" key="3">
    <source>
        <dbReference type="EMBL" id="PIN16081.1"/>
    </source>
</evidence>
<dbReference type="EMBL" id="NKXS01003156">
    <property type="protein sequence ID" value="PIN10683.1"/>
    <property type="molecule type" value="Genomic_DNA"/>
</dbReference>
<dbReference type="AlphaFoldDB" id="A0A2G9HEY5"/>
<evidence type="ECO:0000313" key="2">
    <source>
        <dbReference type="EMBL" id="PIN10683.1"/>
    </source>
</evidence>
<keyword evidence="4" id="KW-1185">Reference proteome</keyword>